<dbReference type="AlphaFoldDB" id="A0A645BDD9"/>
<accession>A0A645BDD9</accession>
<feature type="transmembrane region" description="Helical" evidence="1">
    <location>
        <begin position="47"/>
        <end position="68"/>
    </location>
</feature>
<dbReference type="EMBL" id="VSSQ01019437">
    <property type="protein sequence ID" value="MPM63480.1"/>
    <property type="molecule type" value="Genomic_DNA"/>
</dbReference>
<proteinExistence type="predicted"/>
<comment type="caution">
    <text evidence="2">The sequence shown here is derived from an EMBL/GenBank/DDBJ whole genome shotgun (WGS) entry which is preliminary data.</text>
</comment>
<feature type="transmembrane region" description="Helical" evidence="1">
    <location>
        <begin position="15"/>
        <end position="35"/>
    </location>
</feature>
<sequence length="82" mass="9633">MKDLIITSRQLKKEIYIFSACFVAAFLTNIVSIILFKTPWYEVFTQIGYVIFIALFLYLLVILVRVIAYMIRKLIKQITHGN</sequence>
<keyword evidence="1" id="KW-1133">Transmembrane helix</keyword>
<protein>
    <submittedName>
        <fullName evidence="2">Uncharacterized protein</fullName>
    </submittedName>
</protein>
<reference evidence="2" key="1">
    <citation type="submission" date="2019-08" db="EMBL/GenBank/DDBJ databases">
        <authorList>
            <person name="Kucharzyk K."/>
            <person name="Murdoch R.W."/>
            <person name="Higgins S."/>
            <person name="Loffler F."/>
        </authorList>
    </citation>
    <scope>NUCLEOTIDE SEQUENCE</scope>
</reference>
<name>A0A645BDD9_9ZZZZ</name>
<evidence type="ECO:0000256" key="1">
    <source>
        <dbReference type="SAM" id="Phobius"/>
    </source>
</evidence>
<keyword evidence="1" id="KW-0812">Transmembrane</keyword>
<evidence type="ECO:0000313" key="2">
    <source>
        <dbReference type="EMBL" id="MPM63480.1"/>
    </source>
</evidence>
<keyword evidence="1" id="KW-0472">Membrane</keyword>
<organism evidence="2">
    <name type="scientific">bioreactor metagenome</name>
    <dbReference type="NCBI Taxonomy" id="1076179"/>
    <lineage>
        <taxon>unclassified sequences</taxon>
        <taxon>metagenomes</taxon>
        <taxon>ecological metagenomes</taxon>
    </lineage>
</organism>
<gene>
    <name evidence="2" type="ORF">SDC9_110360</name>
</gene>